<protein>
    <submittedName>
        <fullName evidence="4">Uncharacterized protein</fullName>
    </submittedName>
</protein>
<dbReference type="SUPFAM" id="SSF53098">
    <property type="entry name" value="Ribonuclease H-like"/>
    <property type="match status" value="1"/>
</dbReference>
<dbReference type="Pfam" id="PF16486">
    <property type="entry name" value="ArgoN"/>
    <property type="match status" value="1"/>
</dbReference>
<dbReference type="PROSITE" id="PS50821">
    <property type="entry name" value="PAZ"/>
    <property type="match status" value="1"/>
</dbReference>
<dbReference type="SUPFAM" id="SSF101690">
    <property type="entry name" value="PAZ domain"/>
    <property type="match status" value="1"/>
</dbReference>
<dbReference type="AlphaFoldDB" id="A0A8H3IAI7"/>
<dbReference type="Pfam" id="PF02170">
    <property type="entry name" value="PAZ"/>
    <property type="match status" value="1"/>
</dbReference>
<reference evidence="4" key="1">
    <citation type="submission" date="2021-03" db="EMBL/GenBank/DDBJ databases">
        <authorList>
            <person name="Tagirdzhanova G."/>
        </authorList>
    </citation>
    <scope>NUCLEOTIDE SEQUENCE</scope>
</reference>
<dbReference type="PROSITE" id="PS50822">
    <property type="entry name" value="PIWI"/>
    <property type="match status" value="1"/>
</dbReference>
<gene>
    <name evidence="4" type="ORF">GOMPHAMPRED_007957</name>
</gene>
<dbReference type="Proteomes" id="UP000664169">
    <property type="component" value="Unassembled WGS sequence"/>
</dbReference>
<feature type="domain" description="Piwi" evidence="3">
    <location>
        <begin position="636"/>
        <end position="941"/>
    </location>
</feature>
<evidence type="ECO:0000259" key="3">
    <source>
        <dbReference type="PROSITE" id="PS50822"/>
    </source>
</evidence>
<dbReference type="InterPro" id="IPR012337">
    <property type="entry name" value="RNaseH-like_sf"/>
</dbReference>
<dbReference type="InterPro" id="IPR036085">
    <property type="entry name" value="PAZ_dom_sf"/>
</dbReference>
<evidence type="ECO:0000313" key="4">
    <source>
        <dbReference type="EMBL" id="CAF9913540.1"/>
    </source>
</evidence>
<dbReference type="InterPro" id="IPR003165">
    <property type="entry name" value="Piwi"/>
</dbReference>
<evidence type="ECO:0000259" key="2">
    <source>
        <dbReference type="PROSITE" id="PS50821"/>
    </source>
</evidence>
<keyword evidence="5" id="KW-1185">Reference proteome</keyword>
<name>A0A8H3IAI7_9LECA</name>
<dbReference type="SMART" id="SM00950">
    <property type="entry name" value="Piwi"/>
    <property type="match status" value="1"/>
</dbReference>
<dbReference type="PANTHER" id="PTHR22891">
    <property type="entry name" value="EUKARYOTIC TRANSLATION INITIATION FACTOR 2C"/>
    <property type="match status" value="1"/>
</dbReference>
<evidence type="ECO:0000313" key="5">
    <source>
        <dbReference type="Proteomes" id="UP000664169"/>
    </source>
</evidence>
<dbReference type="Gene3D" id="3.40.50.2300">
    <property type="match status" value="1"/>
</dbReference>
<dbReference type="OrthoDB" id="10252740at2759"/>
<proteinExistence type="predicted"/>
<feature type="domain" description="PAZ" evidence="2">
    <location>
        <begin position="353"/>
        <end position="457"/>
    </location>
</feature>
<evidence type="ECO:0000256" key="1">
    <source>
        <dbReference type="SAM" id="MobiDB-lite"/>
    </source>
</evidence>
<dbReference type="SMART" id="SM01163">
    <property type="entry name" value="DUF1785"/>
    <property type="match status" value="1"/>
</dbReference>
<feature type="compositionally biased region" description="Polar residues" evidence="1">
    <location>
        <begin position="32"/>
        <end position="55"/>
    </location>
</feature>
<accession>A0A8H3IAI7</accession>
<organism evidence="4 5">
    <name type="scientific">Gomphillus americanus</name>
    <dbReference type="NCBI Taxonomy" id="1940652"/>
    <lineage>
        <taxon>Eukaryota</taxon>
        <taxon>Fungi</taxon>
        <taxon>Dikarya</taxon>
        <taxon>Ascomycota</taxon>
        <taxon>Pezizomycotina</taxon>
        <taxon>Lecanoromycetes</taxon>
        <taxon>OSLEUM clade</taxon>
        <taxon>Ostropomycetidae</taxon>
        <taxon>Ostropales</taxon>
        <taxon>Graphidaceae</taxon>
        <taxon>Gomphilloideae</taxon>
        <taxon>Gomphillus</taxon>
    </lineage>
</organism>
<dbReference type="InterPro" id="IPR014811">
    <property type="entry name" value="ArgoL1"/>
</dbReference>
<dbReference type="EMBL" id="CAJPDQ010000008">
    <property type="protein sequence ID" value="CAF9913540.1"/>
    <property type="molecule type" value="Genomic_DNA"/>
</dbReference>
<dbReference type="Pfam" id="PF02171">
    <property type="entry name" value="Piwi"/>
    <property type="match status" value="1"/>
</dbReference>
<dbReference type="Pfam" id="PF16488">
    <property type="entry name" value="ArgoL2"/>
    <property type="match status" value="1"/>
</dbReference>
<dbReference type="InterPro" id="IPR036397">
    <property type="entry name" value="RNaseH_sf"/>
</dbReference>
<dbReference type="Pfam" id="PF08699">
    <property type="entry name" value="ArgoL1"/>
    <property type="match status" value="1"/>
</dbReference>
<dbReference type="GO" id="GO:0003723">
    <property type="term" value="F:RNA binding"/>
    <property type="evidence" value="ECO:0007669"/>
    <property type="project" value="InterPro"/>
</dbReference>
<sequence length="1019" mass="114323">MIPSSSPTTPVRGGGLASGQTPPPGTVPAPNTLASNNVQRSNTPASPSTPRSMISNLIDLSSPRKASLPPPNIPNLKGPILIKPKLGEAIPITERPGFVGLGREAKVNINCYPITAYPSKIIWQYDITVGDSIDKRGLIQKVWDSNRVRNALKPGWIFDGNKLAWSMEERVPVVPIELPNGKKEEQGISWTTEVDLDAESTKEKRANARPNVFRFRLVRTKKLDMFALEAYLNKQTDFNSKVLECMTFLDHLMRTGPSKYLLAIKRSFYSNVEKQGAHLGFHVYAYKGVYQAARIAQASGDRPGLARLLVNADVSNGCFWGPNVSLLAIIVEMIGTNHEQLVHDLRPRQIGKTVIDQKHDSPGMRQALRLRGIRFKVKYRNMPPHLADKVHVVDKVISENPETYFFDYKDKTTGVTKKTSMAMYFHNVYDHDFDRAGAIVLTKGGVAYPMEICYVVPGQRYPFKLYEHQTSAMIKFAVTRPDIRASEINKGIESLNWANDRYLQHYGLKIEKKMVQTRARLLQPPRVEFGKKRTVDPKTNGQWSIEGQEFIEKNVQPLQHWGVMQLNHFGRQPQIGEAEIQHFLQLFTSEYVRYGGNVVNKRPIIMNGSGQDLGKAVAGLYAAVAKNCNANEKPQLLVFIVNGKAKDNYDRLKKSCDCRFGVVSQVMQSIHVVKHAPQYIGNVLMKVNAKLGGCTARALPSTGKPGTGHTYFNTPTMIIGADVSHPGPGALGSSMAAVSVSLDKSGIKYVAACETNGHRIEVIAPWNWNELVRPLLIQWLIKFNGTVPKHVIYIRDGVSAGQYQQILQYELRDMKNVWETIPNLDMAKVKEIKYTVIIASKRHHIRMFPADHNKDRNNNALPGTLVERDVTTARDWDFYLCAHKAIQGTSRPVHYAVIKDEMYVKPDYLIQMIYDQSYQYVRSTTSVSIHPAVYYAHLAARRSVGHERDSLGYGRGGTHKPSEELERAELEAANALASHTGKLLTTAAIKRLQYLTEQDNPPLVGMNNDIKILETMWFV</sequence>
<dbReference type="Gene3D" id="2.170.260.10">
    <property type="entry name" value="paz domain"/>
    <property type="match status" value="1"/>
</dbReference>
<dbReference type="InterPro" id="IPR032472">
    <property type="entry name" value="ArgoL2"/>
</dbReference>
<comment type="caution">
    <text evidence="4">The sequence shown here is derived from an EMBL/GenBank/DDBJ whole genome shotgun (WGS) entry which is preliminary data.</text>
</comment>
<feature type="region of interest" description="Disordered" evidence="1">
    <location>
        <begin position="1"/>
        <end position="55"/>
    </location>
</feature>
<dbReference type="Gene3D" id="3.30.420.10">
    <property type="entry name" value="Ribonuclease H-like superfamily/Ribonuclease H"/>
    <property type="match status" value="1"/>
</dbReference>
<dbReference type="InterPro" id="IPR045246">
    <property type="entry name" value="Piwi_ago-like"/>
</dbReference>
<dbReference type="InterPro" id="IPR003100">
    <property type="entry name" value="PAZ_dom"/>
</dbReference>
<dbReference type="InterPro" id="IPR032474">
    <property type="entry name" value="Argonaute_N"/>
</dbReference>
<dbReference type="CDD" id="cd04657">
    <property type="entry name" value="Piwi_ago-like"/>
    <property type="match status" value="1"/>
</dbReference>